<dbReference type="PRINTS" id="PR00837">
    <property type="entry name" value="V5TPXLIKE"/>
</dbReference>
<dbReference type="PANTHER" id="PTHR10334">
    <property type="entry name" value="CYSTEINE-RICH SECRETORY PROTEIN-RELATED"/>
    <property type="match status" value="1"/>
</dbReference>
<dbReference type="InterPro" id="IPR018244">
    <property type="entry name" value="Allrgn_V5/Tpx1_CS"/>
</dbReference>
<dbReference type="InterPro" id="IPR035940">
    <property type="entry name" value="CAP_sf"/>
</dbReference>
<comment type="function">
    <text evidence="1">Probably involved in the defense reaction of plants against pathogens.</text>
</comment>
<organism evidence="4 5">
    <name type="scientific">Spinacia oleracea</name>
    <name type="common">Spinach</name>
    <dbReference type="NCBI Taxonomy" id="3562"/>
    <lineage>
        <taxon>Eukaryota</taxon>
        <taxon>Viridiplantae</taxon>
        <taxon>Streptophyta</taxon>
        <taxon>Embryophyta</taxon>
        <taxon>Tracheophyta</taxon>
        <taxon>Spermatophyta</taxon>
        <taxon>Magnoliopsida</taxon>
        <taxon>eudicotyledons</taxon>
        <taxon>Gunneridae</taxon>
        <taxon>Pentapetalae</taxon>
        <taxon>Caryophyllales</taxon>
        <taxon>Chenopodiaceae</taxon>
        <taxon>Chenopodioideae</taxon>
        <taxon>Anserineae</taxon>
        <taxon>Spinacia</taxon>
    </lineage>
</organism>
<dbReference type="GeneID" id="130466088"/>
<name>A0ABM3R5A0_SPIOL</name>
<evidence type="ECO:0000259" key="3">
    <source>
        <dbReference type="SMART" id="SM00198"/>
    </source>
</evidence>
<evidence type="ECO:0000256" key="2">
    <source>
        <dbReference type="ARBA" id="ARBA00023265"/>
    </source>
</evidence>
<evidence type="ECO:0000313" key="4">
    <source>
        <dbReference type="Proteomes" id="UP000813463"/>
    </source>
</evidence>
<evidence type="ECO:0000256" key="1">
    <source>
        <dbReference type="ARBA" id="ARBA00003143"/>
    </source>
</evidence>
<gene>
    <name evidence="5" type="primary">LOC130466088</name>
</gene>
<proteinExistence type="predicted"/>
<dbReference type="PROSITE" id="PS01009">
    <property type="entry name" value="CRISP_1"/>
    <property type="match status" value="1"/>
</dbReference>
<feature type="domain" description="SCP" evidence="3">
    <location>
        <begin position="59"/>
        <end position="190"/>
    </location>
</feature>
<dbReference type="RefSeq" id="XP_056690793.1">
    <property type="nucleotide sequence ID" value="XM_056834815.1"/>
</dbReference>
<dbReference type="SUPFAM" id="SSF55797">
    <property type="entry name" value="PR-1-like"/>
    <property type="match status" value="1"/>
</dbReference>
<reference evidence="4" key="1">
    <citation type="journal article" date="2021" name="Nat. Commun.">
        <title>Genomic analyses provide insights into spinach domestication and the genetic basis of agronomic traits.</title>
        <authorList>
            <person name="Cai X."/>
            <person name="Sun X."/>
            <person name="Xu C."/>
            <person name="Sun H."/>
            <person name="Wang X."/>
            <person name="Ge C."/>
            <person name="Zhang Z."/>
            <person name="Wang Q."/>
            <person name="Fei Z."/>
            <person name="Jiao C."/>
            <person name="Wang Q."/>
        </authorList>
    </citation>
    <scope>NUCLEOTIDE SEQUENCE [LARGE SCALE GENOMIC DNA]</scope>
    <source>
        <strain evidence="4">cv. Varoflay</strain>
    </source>
</reference>
<dbReference type="Proteomes" id="UP000813463">
    <property type="component" value="Chromosome 1"/>
</dbReference>
<dbReference type="InterPro" id="IPR001283">
    <property type="entry name" value="CRISP-related"/>
</dbReference>
<dbReference type="InterPro" id="IPR002413">
    <property type="entry name" value="V5_allergen-like"/>
</dbReference>
<protein>
    <submittedName>
        <fullName evidence="5">Pathogenesis-related protein 1C-like</fullName>
    </submittedName>
</protein>
<reference evidence="5" key="2">
    <citation type="submission" date="2025-08" db="UniProtKB">
        <authorList>
            <consortium name="RefSeq"/>
        </authorList>
    </citation>
    <scope>IDENTIFICATION</scope>
    <source>
        <tissue evidence="5">Leaf</tissue>
    </source>
</reference>
<dbReference type="PRINTS" id="PR00838">
    <property type="entry name" value="V5ALLERGEN"/>
</dbReference>
<keyword evidence="2" id="KW-0611">Plant defense</keyword>
<sequence length="203" mass="23915">MKMIFRTYEVFLHVLLISIYFLTFRVHSYSLALEGFHHQRHGSIKHHQLWKMRQPLSHEFLLAHNNIRAKYGLPPLIWDRRLARFARRHAAKLIADCSMVHSIGQYGENLFWGKLEHWTPTRIVEDWAKESEYFDLKAGKCLKDWTECGHFTQIVWADTTRVGCHRLKCIGLDKGYIGICNYDPPGNVMQQSPFVRNINPPQL</sequence>
<evidence type="ECO:0000313" key="5">
    <source>
        <dbReference type="RefSeq" id="XP_056690793.1"/>
    </source>
</evidence>
<dbReference type="Gene3D" id="3.40.33.10">
    <property type="entry name" value="CAP"/>
    <property type="match status" value="1"/>
</dbReference>
<keyword evidence="4" id="KW-1185">Reference proteome</keyword>
<dbReference type="CDD" id="cd05381">
    <property type="entry name" value="CAP_PR-1"/>
    <property type="match status" value="1"/>
</dbReference>
<accession>A0ABM3R5A0</accession>
<dbReference type="InterPro" id="IPR014044">
    <property type="entry name" value="CAP_dom"/>
</dbReference>
<keyword evidence="2" id="KW-0568">Pathogenesis-related protein</keyword>
<dbReference type="SMART" id="SM00198">
    <property type="entry name" value="SCP"/>
    <property type="match status" value="1"/>
</dbReference>
<dbReference type="Pfam" id="PF00188">
    <property type="entry name" value="CAP"/>
    <property type="match status" value="1"/>
</dbReference>